<reference evidence="1" key="1">
    <citation type="journal article" date="2021" name="Proc. Natl. Acad. Sci. U.S.A.">
        <title>A Catalog of Tens of Thousands of Viruses from Human Metagenomes Reveals Hidden Associations with Chronic Diseases.</title>
        <authorList>
            <person name="Tisza M.J."/>
            <person name="Buck C.B."/>
        </authorList>
    </citation>
    <scope>NUCLEOTIDE SEQUENCE</scope>
    <source>
        <strain evidence="1">CtqPo10</strain>
    </source>
</reference>
<sequence>MKEWHIIHECDTENGTPTQWSKEIDHPKYGQYVWIELTYNNTYDVVANDTVLKNCKSLTSAKRWVSTNL</sequence>
<organism evidence="1">
    <name type="scientific">Siphoviridae sp. ctqPo10</name>
    <dbReference type="NCBI Taxonomy" id="2827948"/>
    <lineage>
        <taxon>Viruses</taxon>
        <taxon>Duplodnaviria</taxon>
        <taxon>Heunggongvirae</taxon>
        <taxon>Uroviricota</taxon>
        <taxon>Caudoviricetes</taxon>
    </lineage>
</organism>
<protein>
    <submittedName>
        <fullName evidence="1">Uncharacterized protein</fullName>
    </submittedName>
</protein>
<accession>A0A8S5SWD1</accession>
<name>A0A8S5SWD1_9CAUD</name>
<proteinExistence type="predicted"/>
<evidence type="ECO:0000313" key="1">
    <source>
        <dbReference type="EMBL" id="DAF54850.1"/>
    </source>
</evidence>
<dbReference type="EMBL" id="BK032682">
    <property type="protein sequence ID" value="DAF54850.1"/>
    <property type="molecule type" value="Genomic_DNA"/>
</dbReference>